<dbReference type="EMBL" id="GBRH01158209">
    <property type="protein sequence ID" value="JAE39687.1"/>
    <property type="molecule type" value="Transcribed_RNA"/>
</dbReference>
<reference evidence="1" key="1">
    <citation type="submission" date="2014-09" db="EMBL/GenBank/DDBJ databases">
        <authorList>
            <person name="Magalhaes I.L.F."/>
            <person name="Oliveira U."/>
            <person name="Santos F.R."/>
            <person name="Vidigal T.H.D.A."/>
            <person name="Brescovit A.D."/>
            <person name="Santos A.J."/>
        </authorList>
    </citation>
    <scope>NUCLEOTIDE SEQUENCE</scope>
    <source>
        <tissue evidence="1">Shoot tissue taken approximately 20 cm above the soil surface</tissue>
    </source>
</reference>
<evidence type="ECO:0000313" key="1">
    <source>
        <dbReference type="EMBL" id="JAE39687.1"/>
    </source>
</evidence>
<accession>A0A0A9HSK2</accession>
<reference evidence="1" key="2">
    <citation type="journal article" date="2015" name="Data Brief">
        <title>Shoot transcriptome of the giant reed, Arundo donax.</title>
        <authorList>
            <person name="Barrero R.A."/>
            <person name="Guerrero F.D."/>
            <person name="Moolhuijzen P."/>
            <person name="Goolsby J.A."/>
            <person name="Tidwell J."/>
            <person name="Bellgard S.E."/>
            <person name="Bellgard M.I."/>
        </authorList>
    </citation>
    <scope>NUCLEOTIDE SEQUENCE</scope>
    <source>
        <tissue evidence="1">Shoot tissue taken approximately 20 cm above the soil surface</tissue>
    </source>
</reference>
<name>A0A0A9HSK2_ARUDO</name>
<organism evidence="1">
    <name type="scientific">Arundo donax</name>
    <name type="common">Giant reed</name>
    <name type="synonym">Donax arundinaceus</name>
    <dbReference type="NCBI Taxonomy" id="35708"/>
    <lineage>
        <taxon>Eukaryota</taxon>
        <taxon>Viridiplantae</taxon>
        <taxon>Streptophyta</taxon>
        <taxon>Embryophyta</taxon>
        <taxon>Tracheophyta</taxon>
        <taxon>Spermatophyta</taxon>
        <taxon>Magnoliopsida</taxon>
        <taxon>Liliopsida</taxon>
        <taxon>Poales</taxon>
        <taxon>Poaceae</taxon>
        <taxon>PACMAD clade</taxon>
        <taxon>Arundinoideae</taxon>
        <taxon>Arundineae</taxon>
        <taxon>Arundo</taxon>
    </lineage>
</organism>
<protein>
    <submittedName>
        <fullName evidence="1">Uncharacterized protein</fullName>
    </submittedName>
</protein>
<dbReference type="AlphaFoldDB" id="A0A0A9HSK2"/>
<sequence length="20" mass="2385">MCLEHDIRKASSMCMSEREQ</sequence>
<proteinExistence type="predicted"/>